<comment type="caution">
    <text evidence="1">The sequence shown here is derived from an EMBL/GenBank/DDBJ whole genome shotgun (WGS) entry which is preliminary data.</text>
</comment>
<organism evidence="1 2">
    <name type="scientific">Portunus trituberculatus</name>
    <name type="common">Swimming crab</name>
    <name type="synonym">Neptunus trituberculatus</name>
    <dbReference type="NCBI Taxonomy" id="210409"/>
    <lineage>
        <taxon>Eukaryota</taxon>
        <taxon>Metazoa</taxon>
        <taxon>Ecdysozoa</taxon>
        <taxon>Arthropoda</taxon>
        <taxon>Crustacea</taxon>
        <taxon>Multicrustacea</taxon>
        <taxon>Malacostraca</taxon>
        <taxon>Eumalacostraca</taxon>
        <taxon>Eucarida</taxon>
        <taxon>Decapoda</taxon>
        <taxon>Pleocyemata</taxon>
        <taxon>Brachyura</taxon>
        <taxon>Eubrachyura</taxon>
        <taxon>Portunoidea</taxon>
        <taxon>Portunidae</taxon>
        <taxon>Portuninae</taxon>
        <taxon>Portunus</taxon>
    </lineage>
</organism>
<protein>
    <submittedName>
        <fullName evidence="1">Uncharacterized protein</fullName>
    </submittedName>
</protein>
<name>A0A5B7GAQ7_PORTR</name>
<sequence length="170" mass="18125">MITNLVQRGLHINKGNAFTLHTGRCNQSLTSHQLSWQDTCPAHPATACATVRHGDLQTCLAGRVAAQTEAEAETAPSVWCCLDNTHAPTTPTAWLASCSPLALSHLGWSGDHTREINFTLQTKKAYQSMLNFPLCGASLFPQVALVLNTAAGSSATEPPLATHLPQLIGE</sequence>
<dbReference type="EMBL" id="VSRR010012350">
    <property type="protein sequence ID" value="MPC54425.1"/>
    <property type="molecule type" value="Genomic_DNA"/>
</dbReference>
<evidence type="ECO:0000313" key="2">
    <source>
        <dbReference type="Proteomes" id="UP000324222"/>
    </source>
</evidence>
<keyword evidence="2" id="KW-1185">Reference proteome</keyword>
<dbReference type="AlphaFoldDB" id="A0A5B7GAQ7"/>
<dbReference type="Proteomes" id="UP000324222">
    <property type="component" value="Unassembled WGS sequence"/>
</dbReference>
<evidence type="ECO:0000313" key="1">
    <source>
        <dbReference type="EMBL" id="MPC54425.1"/>
    </source>
</evidence>
<proteinExistence type="predicted"/>
<gene>
    <name evidence="1" type="ORF">E2C01_048341</name>
</gene>
<reference evidence="1 2" key="1">
    <citation type="submission" date="2019-05" db="EMBL/GenBank/DDBJ databases">
        <title>Another draft genome of Portunus trituberculatus and its Hox gene families provides insights of decapod evolution.</title>
        <authorList>
            <person name="Jeong J.-H."/>
            <person name="Song I."/>
            <person name="Kim S."/>
            <person name="Choi T."/>
            <person name="Kim D."/>
            <person name="Ryu S."/>
            <person name="Kim W."/>
        </authorList>
    </citation>
    <scope>NUCLEOTIDE SEQUENCE [LARGE SCALE GENOMIC DNA]</scope>
    <source>
        <tissue evidence="1">Muscle</tissue>
    </source>
</reference>
<accession>A0A5B7GAQ7</accession>